<dbReference type="EMBL" id="JABBFO010000008">
    <property type="protein sequence ID" value="MBT0727618.1"/>
    <property type="molecule type" value="Genomic_DNA"/>
</dbReference>
<dbReference type="InterPro" id="IPR011228">
    <property type="entry name" value="UCP029766"/>
</dbReference>
<feature type="chain" id="PRO_5047487771" evidence="1">
    <location>
        <begin position="23"/>
        <end position="439"/>
    </location>
</feature>
<accession>A0ABS5T9H7</accession>
<dbReference type="Proteomes" id="UP000786875">
    <property type="component" value="Unassembled WGS sequence"/>
</dbReference>
<dbReference type="InterPro" id="IPR000259">
    <property type="entry name" value="Adhesion_dom_fimbrial"/>
</dbReference>
<gene>
    <name evidence="3" type="ORF">HGT73_09510</name>
</gene>
<evidence type="ECO:0000313" key="4">
    <source>
        <dbReference type="Proteomes" id="UP000786875"/>
    </source>
</evidence>
<keyword evidence="4" id="KW-1185">Reference proteome</keyword>
<sequence length="439" mass="46023">MNTINKCILILFMCFISLSSWATCTSTGVSQTEDDRTAIIPFGKVNIFDTYFSPVGTLLASVVVPPTNYTYGGATANSVLWTCDATDLSSIYFMVATNGDDRVGGFYEIGATDGLANVYATYFAYVGIKQTMSGVVLSRNWQKVPVATYTTSGTKIQIRLQDIPPLQAELYRVSNLPGTGALSSYCGNNNNSGSGIVYGSTSGEAYNCTQPNAYIQLVGPGLTSDALNSDSATSYAFWGVDNGFGYGMRSVNRLYNTPTCVARSATPIVVFPTLSINDLNNGQNATANFNVTIECSNSVASGTTNAQTAIGFQVSSGAYSAASNLGLVNASNGVSTLLSDNYADTTTAAQGVGITISYTAAPSVALTLLGPTADPLNTSYMGTSAGWYPVLDNAVSQGSSKSGYTNYAYNFTATLKKLSGQTVTAGKVHSTLTIMVKVQ</sequence>
<dbReference type="Pfam" id="PF00419">
    <property type="entry name" value="Fimbrial"/>
    <property type="match status" value="1"/>
</dbReference>
<proteinExistence type="predicted"/>
<organism evidence="3 4">
    <name type="scientific">Rosenbergiella australiborealis</name>
    <dbReference type="NCBI Taxonomy" id="1544696"/>
    <lineage>
        <taxon>Bacteria</taxon>
        <taxon>Pseudomonadati</taxon>
        <taxon>Pseudomonadota</taxon>
        <taxon>Gammaproteobacteria</taxon>
        <taxon>Enterobacterales</taxon>
        <taxon>Erwiniaceae</taxon>
        <taxon>Rosenbergiella</taxon>
    </lineage>
</organism>
<feature type="signal peptide" evidence="1">
    <location>
        <begin position="1"/>
        <end position="22"/>
    </location>
</feature>
<dbReference type="SUPFAM" id="SSF49401">
    <property type="entry name" value="Bacterial adhesins"/>
    <property type="match status" value="1"/>
</dbReference>
<evidence type="ECO:0000259" key="2">
    <source>
        <dbReference type="Pfam" id="PF00419"/>
    </source>
</evidence>
<dbReference type="InterPro" id="IPR008966">
    <property type="entry name" value="Adhesion_dom_sf"/>
</dbReference>
<comment type="caution">
    <text evidence="3">The sequence shown here is derived from an EMBL/GenBank/DDBJ whole genome shotgun (WGS) entry which is preliminary data.</text>
</comment>
<evidence type="ECO:0000256" key="1">
    <source>
        <dbReference type="SAM" id="SignalP"/>
    </source>
</evidence>
<evidence type="ECO:0000313" key="3">
    <source>
        <dbReference type="EMBL" id="MBT0727618.1"/>
    </source>
</evidence>
<name>A0ABS5T9H7_9GAMM</name>
<feature type="domain" description="Fimbrial-type adhesion" evidence="2">
    <location>
        <begin position="257"/>
        <end position="439"/>
    </location>
</feature>
<keyword evidence="1" id="KW-0732">Signal</keyword>
<protein>
    <submittedName>
        <fullName evidence="3">Fimbrial protein</fullName>
    </submittedName>
</protein>
<reference evidence="3 4" key="1">
    <citation type="submission" date="2020-04" db="EMBL/GenBank/DDBJ databases">
        <title>Genome sequencing of Rosenbergiella species.</title>
        <authorList>
            <person name="Alvarez-Perez S."/>
            <person name="Lievens B."/>
        </authorList>
    </citation>
    <scope>NUCLEOTIDE SEQUENCE [LARGE SCALE GENOMIC DNA]</scope>
    <source>
        <strain evidence="3 4">CdVSA20.1</strain>
    </source>
</reference>
<dbReference type="PIRSF" id="PIRSF029766">
    <property type="entry name" value="UCP029766"/>
    <property type="match status" value="1"/>
</dbReference>